<sequence length="96" mass="10610">MRPSEIVACHRVSLLDVTSRYGLSNVRRFDSVALGEDLDGSDIGLLADTAQGTSLMTLARTRRKAEELTGIQIDIHMLSSIHERYRSAVLKDAKPL</sequence>
<dbReference type="eggNOG" id="COG1669">
    <property type="taxonomic scope" value="Bacteria"/>
</dbReference>
<dbReference type="AlphaFoldDB" id="Q2RU82"/>
<dbReference type="PANTHER" id="PTHR33571:SF12">
    <property type="entry name" value="BSL3053 PROTEIN"/>
    <property type="match status" value="1"/>
</dbReference>
<keyword evidence="4" id="KW-0479">Metal-binding</keyword>
<dbReference type="PANTHER" id="PTHR33571">
    <property type="entry name" value="SSL8005 PROTEIN"/>
    <property type="match status" value="1"/>
</dbReference>
<dbReference type="InterPro" id="IPR043519">
    <property type="entry name" value="NT_sf"/>
</dbReference>
<dbReference type="KEGG" id="rru:Rru_A1512"/>
<evidence type="ECO:0000256" key="2">
    <source>
        <dbReference type="ARBA" id="ARBA00022679"/>
    </source>
</evidence>
<comment type="cofactor">
    <cofactor evidence="1">
        <name>Mg(2+)</name>
        <dbReference type="ChEBI" id="CHEBI:18420"/>
    </cofactor>
</comment>
<dbReference type="SUPFAM" id="SSF81301">
    <property type="entry name" value="Nucleotidyltransferase"/>
    <property type="match status" value="1"/>
</dbReference>
<dbReference type="Gene3D" id="3.30.460.10">
    <property type="entry name" value="Beta Polymerase, domain 2"/>
    <property type="match status" value="1"/>
</dbReference>
<organism evidence="8 9">
    <name type="scientific">Rhodospirillum rubrum (strain ATCC 11170 / ATH 1.1.1 / DSM 467 / LMG 4362 / NCIMB 8255 / S1)</name>
    <dbReference type="NCBI Taxonomy" id="269796"/>
    <lineage>
        <taxon>Bacteria</taxon>
        <taxon>Pseudomonadati</taxon>
        <taxon>Pseudomonadota</taxon>
        <taxon>Alphaproteobacteria</taxon>
        <taxon>Rhodospirillales</taxon>
        <taxon>Rhodospirillaceae</taxon>
        <taxon>Rhodospirillum</taxon>
    </lineage>
</organism>
<dbReference type="EnsemblBacteria" id="ABC22313">
    <property type="protein sequence ID" value="ABC22313"/>
    <property type="gene ID" value="Rru_A1512"/>
</dbReference>
<accession>Q2RU82</accession>
<name>Q2RU82_RHORT</name>
<dbReference type="Proteomes" id="UP000001929">
    <property type="component" value="Chromosome"/>
</dbReference>
<protein>
    <submittedName>
        <fullName evidence="8">ISSo9, nucleotidyltransferase domain protein</fullName>
    </submittedName>
</protein>
<dbReference type="HOGENOM" id="CLU_130257_10_2_5"/>
<keyword evidence="5" id="KW-0547">Nucleotide-binding</keyword>
<evidence type="ECO:0000256" key="5">
    <source>
        <dbReference type="ARBA" id="ARBA00022741"/>
    </source>
</evidence>
<dbReference type="STRING" id="269796.Rru_A1512"/>
<keyword evidence="9" id="KW-1185">Reference proteome</keyword>
<evidence type="ECO:0000256" key="6">
    <source>
        <dbReference type="ARBA" id="ARBA00022840"/>
    </source>
</evidence>
<dbReference type="PhylomeDB" id="Q2RU82"/>
<evidence type="ECO:0000256" key="7">
    <source>
        <dbReference type="ARBA" id="ARBA00022842"/>
    </source>
</evidence>
<evidence type="ECO:0000313" key="8">
    <source>
        <dbReference type="EMBL" id="ABC22313.1"/>
    </source>
</evidence>
<keyword evidence="6" id="KW-0067">ATP-binding</keyword>
<keyword evidence="2" id="KW-0808">Transferase</keyword>
<dbReference type="GO" id="GO:0046872">
    <property type="term" value="F:metal ion binding"/>
    <property type="evidence" value="ECO:0007669"/>
    <property type="project" value="UniProtKB-KW"/>
</dbReference>
<dbReference type="RefSeq" id="WP_011389266.1">
    <property type="nucleotide sequence ID" value="NC_007643.1"/>
</dbReference>
<keyword evidence="7" id="KW-0460">Magnesium</keyword>
<dbReference type="InterPro" id="IPR052038">
    <property type="entry name" value="Type-VII_TA_antitoxin"/>
</dbReference>
<reference evidence="8 9" key="1">
    <citation type="journal article" date="2011" name="Stand. Genomic Sci.">
        <title>Complete genome sequence of Rhodospirillum rubrum type strain (S1).</title>
        <authorList>
            <person name="Munk A.C."/>
            <person name="Copeland A."/>
            <person name="Lucas S."/>
            <person name="Lapidus A."/>
            <person name="Del Rio T.G."/>
            <person name="Barry K."/>
            <person name="Detter J.C."/>
            <person name="Hammon N."/>
            <person name="Israni S."/>
            <person name="Pitluck S."/>
            <person name="Brettin T."/>
            <person name="Bruce D."/>
            <person name="Han C."/>
            <person name="Tapia R."/>
            <person name="Gilna P."/>
            <person name="Schmutz J."/>
            <person name="Larimer F."/>
            <person name="Land M."/>
            <person name="Kyrpides N.C."/>
            <person name="Mavromatis K."/>
            <person name="Richardson P."/>
            <person name="Rohde M."/>
            <person name="Goker M."/>
            <person name="Klenk H.P."/>
            <person name="Zhang Y."/>
            <person name="Roberts G.P."/>
            <person name="Reslewic S."/>
            <person name="Schwartz D.C."/>
        </authorList>
    </citation>
    <scope>NUCLEOTIDE SEQUENCE [LARGE SCALE GENOMIC DNA]</scope>
    <source>
        <strain evidence="9">ATCC 11170 / ATH 1.1.1 / DSM 467 / LMG 4362 / NCIMB 8255 / S1</strain>
    </source>
</reference>
<evidence type="ECO:0000256" key="4">
    <source>
        <dbReference type="ARBA" id="ARBA00022723"/>
    </source>
</evidence>
<evidence type="ECO:0000313" key="9">
    <source>
        <dbReference type="Proteomes" id="UP000001929"/>
    </source>
</evidence>
<keyword evidence="3" id="KW-0548">Nucleotidyltransferase</keyword>
<dbReference type="GO" id="GO:0005524">
    <property type="term" value="F:ATP binding"/>
    <property type="evidence" value="ECO:0007669"/>
    <property type="project" value="UniProtKB-KW"/>
</dbReference>
<proteinExistence type="predicted"/>
<evidence type="ECO:0000256" key="1">
    <source>
        <dbReference type="ARBA" id="ARBA00001946"/>
    </source>
</evidence>
<evidence type="ECO:0000256" key="3">
    <source>
        <dbReference type="ARBA" id="ARBA00022695"/>
    </source>
</evidence>
<dbReference type="EMBL" id="CP000230">
    <property type="protein sequence ID" value="ABC22313.1"/>
    <property type="molecule type" value="Genomic_DNA"/>
</dbReference>
<dbReference type="GO" id="GO:0016779">
    <property type="term" value="F:nucleotidyltransferase activity"/>
    <property type="evidence" value="ECO:0007669"/>
    <property type="project" value="UniProtKB-KW"/>
</dbReference>
<gene>
    <name evidence="8" type="ordered locus">Rru_A1512</name>
</gene>